<organism evidence="7 8">
    <name type="scientific">Acacia crassicarpa</name>
    <name type="common">northern wattle</name>
    <dbReference type="NCBI Taxonomy" id="499986"/>
    <lineage>
        <taxon>Eukaryota</taxon>
        <taxon>Viridiplantae</taxon>
        <taxon>Streptophyta</taxon>
        <taxon>Embryophyta</taxon>
        <taxon>Tracheophyta</taxon>
        <taxon>Spermatophyta</taxon>
        <taxon>Magnoliopsida</taxon>
        <taxon>eudicotyledons</taxon>
        <taxon>Gunneridae</taxon>
        <taxon>Pentapetalae</taxon>
        <taxon>rosids</taxon>
        <taxon>fabids</taxon>
        <taxon>Fabales</taxon>
        <taxon>Fabaceae</taxon>
        <taxon>Caesalpinioideae</taxon>
        <taxon>mimosoid clade</taxon>
        <taxon>Acacieae</taxon>
        <taxon>Acacia</taxon>
    </lineage>
</organism>
<dbReference type="SUPFAM" id="SSF103473">
    <property type="entry name" value="MFS general substrate transporter"/>
    <property type="match status" value="1"/>
</dbReference>
<evidence type="ECO:0000256" key="5">
    <source>
        <dbReference type="ARBA" id="ARBA00023136"/>
    </source>
</evidence>
<dbReference type="GO" id="GO:0016020">
    <property type="term" value="C:membrane"/>
    <property type="evidence" value="ECO:0007669"/>
    <property type="project" value="UniProtKB-SubCell"/>
</dbReference>
<feature type="transmembrane region" description="Helical" evidence="6">
    <location>
        <begin position="64"/>
        <end position="84"/>
    </location>
</feature>
<dbReference type="AlphaFoldDB" id="A0AAE1TGB0"/>
<evidence type="ECO:0000256" key="6">
    <source>
        <dbReference type="SAM" id="Phobius"/>
    </source>
</evidence>
<keyword evidence="8" id="KW-1185">Reference proteome</keyword>
<dbReference type="InterPro" id="IPR036259">
    <property type="entry name" value="MFS_trans_sf"/>
</dbReference>
<name>A0AAE1TGB0_9FABA</name>
<proteinExistence type="inferred from homology"/>
<evidence type="ECO:0000313" key="7">
    <source>
        <dbReference type="EMBL" id="KAK4283821.1"/>
    </source>
</evidence>
<comment type="caution">
    <text evidence="7">The sequence shown here is derived from an EMBL/GenBank/DDBJ whole genome shotgun (WGS) entry which is preliminary data.</text>
</comment>
<keyword evidence="5 6" id="KW-0472">Membrane</keyword>
<dbReference type="GO" id="GO:0022857">
    <property type="term" value="F:transmembrane transporter activity"/>
    <property type="evidence" value="ECO:0007669"/>
    <property type="project" value="InterPro"/>
</dbReference>
<comment type="similarity">
    <text evidence="2">Belongs to the major facilitator superfamily. Proton-dependent oligopeptide transporter (POT/PTR) (TC 2.A.17) family.</text>
</comment>
<comment type="subcellular location">
    <subcellularLocation>
        <location evidence="1">Membrane</location>
        <topology evidence="1">Multi-pass membrane protein</topology>
    </subcellularLocation>
</comment>
<reference evidence="7" key="1">
    <citation type="submission" date="2023-10" db="EMBL/GenBank/DDBJ databases">
        <title>Chromosome-level genome of the transformable northern wattle, Acacia crassicarpa.</title>
        <authorList>
            <person name="Massaro I."/>
            <person name="Sinha N.R."/>
            <person name="Poethig S."/>
            <person name="Leichty A.R."/>
        </authorList>
    </citation>
    <scope>NUCLEOTIDE SEQUENCE</scope>
    <source>
        <strain evidence="7">Acra3RX</strain>
        <tissue evidence="7">Leaf</tissue>
    </source>
</reference>
<keyword evidence="4 6" id="KW-1133">Transmembrane helix</keyword>
<dbReference type="EMBL" id="JAWXYG010000001">
    <property type="protein sequence ID" value="KAK4283821.1"/>
    <property type="molecule type" value="Genomic_DNA"/>
</dbReference>
<evidence type="ECO:0000256" key="1">
    <source>
        <dbReference type="ARBA" id="ARBA00004141"/>
    </source>
</evidence>
<evidence type="ECO:0000256" key="3">
    <source>
        <dbReference type="ARBA" id="ARBA00022692"/>
    </source>
</evidence>
<gene>
    <name evidence="7" type="ORF">QN277_000732</name>
</gene>
<dbReference type="InterPro" id="IPR000109">
    <property type="entry name" value="POT_fam"/>
</dbReference>
<protein>
    <submittedName>
        <fullName evidence="7">Uncharacterized protein</fullName>
    </submittedName>
</protein>
<dbReference type="Pfam" id="PF00854">
    <property type="entry name" value="PTR2"/>
    <property type="match status" value="1"/>
</dbReference>
<evidence type="ECO:0000313" key="8">
    <source>
        <dbReference type="Proteomes" id="UP001293593"/>
    </source>
</evidence>
<evidence type="ECO:0000256" key="2">
    <source>
        <dbReference type="ARBA" id="ARBA00005982"/>
    </source>
</evidence>
<feature type="transmembrane region" description="Helical" evidence="6">
    <location>
        <begin position="138"/>
        <end position="164"/>
    </location>
</feature>
<feature type="transmembrane region" description="Helical" evidence="6">
    <location>
        <begin position="21"/>
        <end position="44"/>
    </location>
</feature>
<feature type="transmembrane region" description="Helical" evidence="6">
    <location>
        <begin position="210"/>
        <end position="236"/>
    </location>
</feature>
<sequence length="255" mass="28199">MEKQKQEKNLLQITKPRTKKGGLITMPFIIANEALDKVANVGLYLNMITYLMQDYHYDPASANIILTMWNAVSYFMTIFGAFLSDSCLGRYRVISIAIIFELLGLIVLWLTSIIHNARPPSCNVFTETACATPTVGQLLFLVSSLLLMAIGSGGIRPCSLAFAADQLNNPENPRNQGIMKSFFNWYYVSVGISVCISTTLIVYYQIKAGWIKGFGLTVGLMLFSIVMFFLGSPLYVKLKANKNLFFGLAQGVAAA</sequence>
<keyword evidence="3 6" id="KW-0812">Transmembrane</keyword>
<dbReference type="Proteomes" id="UP001293593">
    <property type="component" value="Unassembled WGS sequence"/>
</dbReference>
<evidence type="ECO:0000256" key="4">
    <source>
        <dbReference type="ARBA" id="ARBA00022989"/>
    </source>
</evidence>
<feature type="transmembrane region" description="Helical" evidence="6">
    <location>
        <begin position="185"/>
        <end position="204"/>
    </location>
</feature>
<dbReference type="PANTHER" id="PTHR11654">
    <property type="entry name" value="OLIGOPEPTIDE TRANSPORTER-RELATED"/>
    <property type="match status" value="1"/>
</dbReference>
<dbReference type="Gene3D" id="1.20.1250.20">
    <property type="entry name" value="MFS general substrate transporter like domains"/>
    <property type="match status" value="1"/>
</dbReference>
<feature type="transmembrane region" description="Helical" evidence="6">
    <location>
        <begin position="96"/>
        <end position="118"/>
    </location>
</feature>
<accession>A0AAE1TGB0</accession>